<dbReference type="PANTHER" id="PTHR23088">
    <property type="entry name" value="NITRILASE-RELATED"/>
    <property type="match status" value="1"/>
</dbReference>
<dbReference type="RefSeq" id="WP_072559482.1">
    <property type="nucleotide sequence ID" value="NZ_CP018154.1"/>
</dbReference>
<gene>
    <name evidence="3" type="ORF">LPB140_08560</name>
</gene>
<organism evidence="3 4">
    <name type="scientific">Sphingorhabdus lutea</name>
    <dbReference type="NCBI Taxonomy" id="1913578"/>
    <lineage>
        <taxon>Bacteria</taxon>
        <taxon>Pseudomonadati</taxon>
        <taxon>Pseudomonadota</taxon>
        <taxon>Alphaproteobacteria</taxon>
        <taxon>Sphingomonadales</taxon>
        <taxon>Sphingomonadaceae</taxon>
        <taxon>Sphingorhabdus</taxon>
    </lineage>
</organism>
<dbReference type="PROSITE" id="PS50263">
    <property type="entry name" value="CN_HYDROLASE"/>
    <property type="match status" value="1"/>
</dbReference>
<reference evidence="3 4" key="1">
    <citation type="submission" date="2016-11" db="EMBL/GenBank/DDBJ databases">
        <title>Sphingorhabdus sp. LPB0140, isolated from marine environment.</title>
        <authorList>
            <person name="Kim E."/>
            <person name="Yi H."/>
        </authorList>
    </citation>
    <scope>NUCLEOTIDE SEQUENCE [LARGE SCALE GENOMIC DNA]</scope>
    <source>
        <strain evidence="3 4">LPB0140</strain>
    </source>
</reference>
<dbReference type="KEGG" id="sphl:LPB140_08560"/>
<dbReference type="SUPFAM" id="SSF55729">
    <property type="entry name" value="Acyl-CoA N-acyltransferases (Nat)"/>
    <property type="match status" value="1"/>
</dbReference>
<evidence type="ECO:0000259" key="2">
    <source>
        <dbReference type="PROSITE" id="PS51186"/>
    </source>
</evidence>
<keyword evidence="3" id="KW-0378">Hydrolase</keyword>
<dbReference type="Pfam" id="PF00583">
    <property type="entry name" value="Acetyltransf_1"/>
    <property type="match status" value="1"/>
</dbReference>
<dbReference type="Gene3D" id="3.60.110.10">
    <property type="entry name" value="Carbon-nitrogen hydrolase"/>
    <property type="match status" value="1"/>
</dbReference>
<dbReference type="STRING" id="1913578.LPB140_08560"/>
<dbReference type="AlphaFoldDB" id="A0A1L3JCP4"/>
<dbReference type="Pfam" id="PF00795">
    <property type="entry name" value="CN_hydrolase"/>
    <property type="match status" value="1"/>
</dbReference>
<proteinExistence type="predicted"/>
<dbReference type="PANTHER" id="PTHR23088:SF50">
    <property type="entry name" value="HYDROLASE YHCX"/>
    <property type="match status" value="1"/>
</dbReference>
<name>A0A1L3JCP4_9SPHN</name>
<dbReference type="GO" id="GO:0016787">
    <property type="term" value="F:hydrolase activity"/>
    <property type="evidence" value="ECO:0007669"/>
    <property type="project" value="UniProtKB-KW"/>
</dbReference>
<dbReference type="GO" id="GO:0016747">
    <property type="term" value="F:acyltransferase activity, transferring groups other than amino-acyl groups"/>
    <property type="evidence" value="ECO:0007669"/>
    <property type="project" value="InterPro"/>
</dbReference>
<dbReference type="SUPFAM" id="SSF56317">
    <property type="entry name" value="Carbon-nitrogen hydrolase"/>
    <property type="match status" value="1"/>
</dbReference>
<dbReference type="EMBL" id="CP018154">
    <property type="protein sequence ID" value="APG62833.1"/>
    <property type="molecule type" value="Genomic_DNA"/>
</dbReference>
<dbReference type="PROSITE" id="PS51186">
    <property type="entry name" value="GNAT"/>
    <property type="match status" value="1"/>
</dbReference>
<dbReference type="InterPro" id="IPR016181">
    <property type="entry name" value="Acyl_CoA_acyltransferase"/>
</dbReference>
<keyword evidence="4" id="KW-1185">Reference proteome</keyword>
<evidence type="ECO:0000259" key="1">
    <source>
        <dbReference type="PROSITE" id="PS50263"/>
    </source>
</evidence>
<dbReference type="Gene3D" id="3.40.630.30">
    <property type="match status" value="1"/>
</dbReference>
<protein>
    <submittedName>
        <fullName evidence="3">Carbon-nitrogen hydrolase</fullName>
    </submittedName>
</protein>
<evidence type="ECO:0000313" key="4">
    <source>
        <dbReference type="Proteomes" id="UP000242561"/>
    </source>
</evidence>
<feature type="domain" description="N-acetyltransferase" evidence="2">
    <location>
        <begin position="9"/>
        <end position="212"/>
    </location>
</feature>
<accession>A0A1L3JCP4</accession>
<feature type="domain" description="CN hydrolase" evidence="1">
    <location>
        <begin position="229"/>
        <end position="486"/>
    </location>
</feature>
<dbReference type="OrthoDB" id="9811121at2"/>
<dbReference type="InterPro" id="IPR003010">
    <property type="entry name" value="C-N_Hydrolase"/>
</dbReference>
<evidence type="ECO:0000313" key="3">
    <source>
        <dbReference type="EMBL" id="APG62833.1"/>
    </source>
</evidence>
<dbReference type="InterPro" id="IPR000182">
    <property type="entry name" value="GNAT_dom"/>
</dbReference>
<dbReference type="Proteomes" id="UP000242561">
    <property type="component" value="Chromosome"/>
</dbReference>
<sequence length="530" mass="60115">MAATSQARLEVRQALLSDIPEISSLVKRVYKGMPPYTRAELRGQINNFPEGQFVAILDDKVVGYCACSRLKEKLALANHSWNRITGNGLGSRHIPNGEWLYGYEMCVDPKQRGVRIGRRLYDARRTLAERLDLRGIVFGGRMPGLRRAIKTKKATDPIDYLEKVKSNKLRDPVIGFHLSNGFEPQGVLKKYLPEDDDSMGFASHMVWRNPYDNADEPKKFRIPRDVENVRLATVQLQARAVKDFDEFINNVKYFVDVAADYEADFVVFPELFTLMLLSSEQKELKPHEAIEALSEYTPRIRQSLSDMAMKYNINIIGGSHPTRTEDGEIQNVAYICLRDGAVHEQEKIHPTPNESYWWNIKGGDQISVIPTDCGPIGVLICYDSEFPELARRLADEGARIIFVPFCTDSRQGYLRVRYCSQARAIENQCFVVMSGNVGNLPNVHNMDIQYAQSCILTPCDFPFARDGIAAEASENVETLTISDVNLSDLSWARAEGTVRNLADRRFDLYNINWANEDDEIENNANLEAKK</sequence>
<dbReference type="CDD" id="cd07574">
    <property type="entry name" value="nitrilase_Rim1_like"/>
    <property type="match status" value="1"/>
</dbReference>
<dbReference type="CDD" id="cd04301">
    <property type="entry name" value="NAT_SF"/>
    <property type="match status" value="1"/>
</dbReference>
<dbReference type="InterPro" id="IPR036526">
    <property type="entry name" value="C-N_Hydrolase_sf"/>
</dbReference>